<dbReference type="CDD" id="cd00293">
    <property type="entry name" value="USP-like"/>
    <property type="match status" value="1"/>
</dbReference>
<feature type="domain" description="UspA" evidence="2">
    <location>
        <begin position="237"/>
        <end position="287"/>
    </location>
</feature>
<dbReference type="InterPro" id="IPR006015">
    <property type="entry name" value="Universal_stress_UspA"/>
</dbReference>
<dbReference type="Proteomes" id="UP000434582">
    <property type="component" value="Unassembled WGS sequence"/>
</dbReference>
<dbReference type="Gene3D" id="3.40.50.12370">
    <property type="match status" value="1"/>
</dbReference>
<evidence type="ECO:0000313" key="3">
    <source>
        <dbReference type="EMBL" id="MQX37664.1"/>
    </source>
</evidence>
<organism evidence="3 4">
    <name type="scientific">Roseospira navarrensis</name>
    <dbReference type="NCBI Taxonomy" id="140058"/>
    <lineage>
        <taxon>Bacteria</taxon>
        <taxon>Pseudomonadati</taxon>
        <taxon>Pseudomonadota</taxon>
        <taxon>Alphaproteobacteria</taxon>
        <taxon>Rhodospirillales</taxon>
        <taxon>Rhodospirillaceae</taxon>
        <taxon>Roseospira</taxon>
    </lineage>
</organism>
<dbReference type="InterPro" id="IPR006016">
    <property type="entry name" value="UspA"/>
</dbReference>
<reference evidence="3 4" key="1">
    <citation type="submission" date="2019-10" db="EMBL/GenBank/DDBJ databases">
        <title>Draft whole-genome sequence of the purple nonsulfur photosynthetic bacterium Roseospira navarrensis DSM 15114.</title>
        <authorList>
            <person name="Kyndt J.A."/>
            <person name="Meyer T.E."/>
        </authorList>
    </citation>
    <scope>NUCLEOTIDE SEQUENCE [LARGE SCALE GENOMIC DNA]</scope>
    <source>
        <strain evidence="3 4">DSM 15114</strain>
    </source>
</reference>
<dbReference type="RefSeq" id="WP_153345372.1">
    <property type="nucleotide sequence ID" value="NZ_WIVE01000051.1"/>
</dbReference>
<accession>A0A7X1ZFM8</accession>
<dbReference type="PRINTS" id="PR01438">
    <property type="entry name" value="UNVRSLSTRESS"/>
</dbReference>
<dbReference type="SUPFAM" id="SSF52402">
    <property type="entry name" value="Adenine nucleotide alpha hydrolases-like"/>
    <property type="match status" value="2"/>
</dbReference>
<dbReference type="EMBL" id="WIVE01000051">
    <property type="protein sequence ID" value="MQX37664.1"/>
    <property type="molecule type" value="Genomic_DNA"/>
</dbReference>
<gene>
    <name evidence="3" type="ORF">GHC57_14160</name>
</gene>
<evidence type="ECO:0000256" key="1">
    <source>
        <dbReference type="ARBA" id="ARBA00008791"/>
    </source>
</evidence>
<protein>
    <submittedName>
        <fullName evidence="3">Universal stress protein</fullName>
    </submittedName>
</protein>
<dbReference type="PANTHER" id="PTHR46268">
    <property type="entry name" value="STRESS RESPONSE PROTEIN NHAX"/>
    <property type="match status" value="1"/>
</dbReference>
<evidence type="ECO:0000313" key="4">
    <source>
        <dbReference type="Proteomes" id="UP000434582"/>
    </source>
</evidence>
<comment type="caution">
    <text evidence="3">The sequence shown here is derived from an EMBL/GenBank/DDBJ whole genome shotgun (WGS) entry which is preliminary data.</text>
</comment>
<dbReference type="OrthoDB" id="9804721at2"/>
<sequence length="289" mass="29856">MPGIKTILAIASSAESGRASIETAFLAGAALGAHVEVFHVRPDPASAVPYVGEAMAGALVEEMMAAAERDARNRADALKALFDEMVEARGLSLRSGPPPLDTLTADWIAIDGNEPEEVAARGRVSDLLVAGRPSPNRELPSLITLNAALMEAGRAVLVAPPTAPASVGTSVAIAWNGSPEAARAVQAAMPLIEAAGAVTILAASDTDALCGADDLARHLAWHGVTPRTIPIEGHHGEEVGKALLGHCDDAGADLLVMGAYTHSRLRQLILGGVTRYVLDHAELPVLLSH</sequence>
<dbReference type="PANTHER" id="PTHR46268:SF15">
    <property type="entry name" value="UNIVERSAL STRESS PROTEIN HP_0031"/>
    <property type="match status" value="1"/>
</dbReference>
<evidence type="ECO:0000259" key="2">
    <source>
        <dbReference type="Pfam" id="PF00582"/>
    </source>
</evidence>
<comment type="similarity">
    <text evidence="1">Belongs to the universal stress protein A family.</text>
</comment>
<name>A0A7X1ZFM8_9PROT</name>
<dbReference type="AlphaFoldDB" id="A0A7X1ZFM8"/>
<keyword evidence="4" id="KW-1185">Reference proteome</keyword>
<dbReference type="Pfam" id="PF00582">
    <property type="entry name" value="Usp"/>
    <property type="match status" value="1"/>
</dbReference>
<proteinExistence type="inferred from homology"/>